<dbReference type="Proteomes" id="UP000245657">
    <property type="component" value="Unassembled WGS sequence"/>
</dbReference>
<keyword evidence="4 7" id="KW-1133">Transmembrane helix</keyword>
<name>A0A2V2N139_9EURY</name>
<feature type="transmembrane region" description="Helical" evidence="7">
    <location>
        <begin position="228"/>
        <end position="251"/>
    </location>
</feature>
<gene>
    <name evidence="9" type="ORF">DK846_09885</name>
</gene>
<protein>
    <submittedName>
        <fullName evidence="9">Oxidoreductase</fullName>
    </submittedName>
</protein>
<dbReference type="InterPro" id="IPR052175">
    <property type="entry name" value="ComplexI-like_HydComp"/>
</dbReference>
<feature type="transmembrane region" description="Helical" evidence="7">
    <location>
        <begin position="155"/>
        <end position="176"/>
    </location>
</feature>
<feature type="transmembrane region" description="Helical" evidence="7">
    <location>
        <begin position="6"/>
        <end position="26"/>
    </location>
</feature>
<keyword evidence="10" id="KW-1185">Reference proteome</keyword>
<feature type="transmembrane region" description="Helical" evidence="7">
    <location>
        <begin position="33"/>
        <end position="52"/>
    </location>
</feature>
<evidence type="ECO:0000256" key="3">
    <source>
        <dbReference type="ARBA" id="ARBA00022692"/>
    </source>
</evidence>
<dbReference type="OrthoDB" id="371891at2157"/>
<reference evidence="9 10" key="1">
    <citation type="submission" date="2018-05" db="EMBL/GenBank/DDBJ databases">
        <title>Draft genome of Methanospirillum lacunae Ki8-1.</title>
        <authorList>
            <person name="Dueholm M.S."/>
            <person name="Nielsen P.H."/>
            <person name="Bakmann L.F."/>
            <person name="Otzen D.E."/>
        </authorList>
    </citation>
    <scope>NUCLEOTIDE SEQUENCE [LARGE SCALE GENOMIC DNA]</scope>
    <source>
        <strain evidence="9 10">Ki8-1</strain>
    </source>
</reference>
<evidence type="ECO:0000313" key="9">
    <source>
        <dbReference type="EMBL" id="PWR72275.1"/>
    </source>
</evidence>
<organism evidence="9 10">
    <name type="scientific">Methanospirillum lacunae</name>
    <dbReference type="NCBI Taxonomy" id="668570"/>
    <lineage>
        <taxon>Archaea</taxon>
        <taxon>Methanobacteriati</taxon>
        <taxon>Methanobacteriota</taxon>
        <taxon>Stenosarchaea group</taxon>
        <taxon>Methanomicrobia</taxon>
        <taxon>Methanomicrobiales</taxon>
        <taxon>Methanospirillaceae</taxon>
        <taxon>Methanospirillum</taxon>
    </lineage>
</organism>
<dbReference type="InterPro" id="IPR001750">
    <property type="entry name" value="ND/Mrp_TM"/>
</dbReference>
<evidence type="ECO:0000256" key="5">
    <source>
        <dbReference type="ARBA" id="ARBA00023002"/>
    </source>
</evidence>
<feature type="transmembrane region" description="Helical" evidence="7">
    <location>
        <begin position="263"/>
        <end position="285"/>
    </location>
</feature>
<feature type="transmembrane region" description="Helical" evidence="7">
    <location>
        <begin position="403"/>
        <end position="430"/>
    </location>
</feature>
<sequence>MLDYYALVPVLLPILGGIILYLLLGFSERIQRSFIVCFMALLFVMNLLYLIALQSGRIDPAAVGPIVLDAPGIFISTLVAFLGTMVLVYSFLYRKNNHFDSTFFILYFVLAGMMCGMACTYNVLVMLVLLEAATVTSAVLILFGRTKRAIRATYIYLAISIFEVILVIYGAFILFSSTGTLDLRFMDISLLSSDDITLLALLFLFGFGTKAGLLPLGSIWLPPAHADAPAAISATMSGILIKASVVAMVKVMYPFFLISNGEMLMFIVTFFGTLNMVLGGVMALFSYHIKRLLAWSSISQIGYIIVGFGLATPVAIYGSLFHILNHMLFKGSLFLISGVLLYQVHTLQIKKMGGLGKAMPLTAISFLIASLAMSGVPFLNGFISKELIYDGSIDAGFPVVFSLLGLHFTIISIFGWITSVVIFVTLMRAFYLIFLGTPRESERELNDPPLYMIIPIVTMVGLCIIIGLFPDLVSGTLQYITQVLFEMRG</sequence>
<keyword evidence="2" id="KW-1003">Cell membrane</keyword>
<dbReference type="GeneID" id="97547840"/>
<dbReference type="GO" id="GO:0016491">
    <property type="term" value="F:oxidoreductase activity"/>
    <property type="evidence" value="ECO:0007669"/>
    <property type="project" value="UniProtKB-KW"/>
</dbReference>
<keyword evidence="3 7" id="KW-0812">Transmembrane</keyword>
<dbReference type="Pfam" id="PF00361">
    <property type="entry name" value="Proton_antipo_M"/>
    <property type="match status" value="1"/>
</dbReference>
<evidence type="ECO:0000256" key="7">
    <source>
        <dbReference type="SAM" id="Phobius"/>
    </source>
</evidence>
<feature type="domain" description="NADH:quinone oxidoreductase/Mrp antiporter transmembrane" evidence="8">
    <location>
        <begin position="121"/>
        <end position="403"/>
    </location>
</feature>
<evidence type="ECO:0000256" key="4">
    <source>
        <dbReference type="ARBA" id="ARBA00022989"/>
    </source>
</evidence>
<evidence type="ECO:0000313" key="10">
    <source>
        <dbReference type="Proteomes" id="UP000245657"/>
    </source>
</evidence>
<dbReference type="PRINTS" id="PR01434">
    <property type="entry name" value="NADHDHGNASE5"/>
</dbReference>
<feature type="transmembrane region" description="Helical" evidence="7">
    <location>
        <begin position="323"/>
        <end position="342"/>
    </location>
</feature>
<evidence type="ECO:0000259" key="8">
    <source>
        <dbReference type="Pfam" id="PF00361"/>
    </source>
</evidence>
<comment type="subcellular location">
    <subcellularLocation>
        <location evidence="1">Cell membrane</location>
        <topology evidence="1">Multi-pass membrane protein</topology>
    </subcellularLocation>
</comment>
<evidence type="ECO:0000256" key="6">
    <source>
        <dbReference type="ARBA" id="ARBA00023136"/>
    </source>
</evidence>
<proteinExistence type="predicted"/>
<dbReference type="PANTHER" id="PTHR42682:SF4">
    <property type="entry name" value="NADH-UBIQUINONE_PLASTOQUINONE"/>
    <property type="match status" value="1"/>
</dbReference>
<feature type="transmembrane region" description="Helical" evidence="7">
    <location>
        <begin position="72"/>
        <end position="92"/>
    </location>
</feature>
<keyword evidence="5" id="KW-0560">Oxidoreductase</keyword>
<evidence type="ECO:0000256" key="1">
    <source>
        <dbReference type="ARBA" id="ARBA00004651"/>
    </source>
</evidence>
<feature type="transmembrane region" description="Helical" evidence="7">
    <location>
        <begin position="292"/>
        <end position="317"/>
    </location>
</feature>
<feature type="transmembrane region" description="Helical" evidence="7">
    <location>
        <begin position="196"/>
        <end position="216"/>
    </location>
</feature>
<keyword evidence="6 7" id="KW-0472">Membrane</keyword>
<feature type="transmembrane region" description="Helical" evidence="7">
    <location>
        <begin position="450"/>
        <end position="469"/>
    </location>
</feature>
<comment type="caution">
    <text evidence="9">The sequence shown here is derived from an EMBL/GenBank/DDBJ whole genome shotgun (WGS) entry which is preliminary data.</text>
</comment>
<dbReference type="PANTHER" id="PTHR42682">
    <property type="entry name" value="HYDROGENASE-4 COMPONENT F"/>
    <property type="match status" value="1"/>
</dbReference>
<dbReference type="AlphaFoldDB" id="A0A2V2N139"/>
<dbReference type="EMBL" id="QGMY01000007">
    <property type="protein sequence ID" value="PWR72275.1"/>
    <property type="molecule type" value="Genomic_DNA"/>
</dbReference>
<feature type="transmembrane region" description="Helical" evidence="7">
    <location>
        <begin position="363"/>
        <end position="383"/>
    </location>
</feature>
<dbReference type="GO" id="GO:0005886">
    <property type="term" value="C:plasma membrane"/>
    <property type="evidence" value="ECO:0007669"/>
    <property type="project" value="UniProtKB-SubCell"/>
</dbReference>
<feature type="transmembrane region" description="Helical" evidence="7">
    <location>
        <begin position="99"/>
        <end position="117"/>
    </location>
</feature>
<evidence type="ECO:0000256" key="2">
    <source>
        <dbReference type="ARBA" id="ARBA00022475"/>
    </source>
</evidence>
<dbReference type="RefSeq" id="WP_109968764.1">
    <property type="nucleotide sequence ID" value="NZ_CP176093.1"/>
</dbReference>
<accession>A0A2V2N139</accession>